<dbReference type="GO" id="GO:0003676">
    <property type="term" value="F:nucleic acid binding"/>
    <property type="evidence" value="ECO:0007669"/>
    <property type="project" value="InterPro"/>
</dbReference>
<dbReference type="PANTHER" id="PTHR30255">
    <property type="entry name" value="SINGLE-STRANDED-DNA-SPECIFIC EXONUCLEASE RECJ"/>
    <property type="match status" value="1"/>
</dbReference>
<dbReference type="InterPro" id="IPR041122">
    <property type="entry name" value="RecJ_OB"/>
</dbReference>
<keyword evidence="5 9" id="KW-0269">Exonuclease</keyword>
<feature type="domain" description="RecJ OB" evidence="8">
    <location>
        <begin position="467"/>
        <end position="570"/>
    </location>
</feature>
<dbReference type="PANTHER" id="PTHR30255:SF2">
    <property type="entry name" value="SINGLE-STRANDED-DNA-SPECIFIC EXONUCLEASE RECJ"/>
    <property type="match status" value="1"/>
</dbReference>
<dbReference type="SUPFAM" id="SSF64182">
    <property type="entry name" value="DHH phosphoesterases"/>
    <property type="match status" value="1"/>
</dbReference>
<reference evidence="9 10" key="1">
    <citation type="submission" date="2015-08" db="EMBL/GenBank/DDBJ databases">
        <title>Complete genome sequence of Sulfurifustis variabilis.</title>
        <authorList>
            <person name="Miura A."/>
            <person name="Kojima H."/>
            <person name="Fukui M."/>
        </authorList>
    </citation>
    <scope>NUCLEOTIDE SEQUENCE [LARGE SCALE GENOMIC DNA]</scope>
    <source>
        <strain evidence="10">skN76</strain>
    </source>
</reference>
<dbReference type="KEGG" id="sva:SVA_1701"/>
<evidence type="ECO:0000259" key="7">
    <source>
        <dbReference type="Pfam" id="PF02272"/>
    </source>
</evidence>
<evidence type="ECO:0000259" key="6">
    <source>
        <dbReference type="Pfam" id="PF01368"/>
    </source>
</evidence>
<accession>A0A1B4V3Z7</accession>
<dbReference type="GO" id="GO:0006310">
    <property type="term" value="P:DNA recombination"/>
    <property type="evidence" value="ECO:0007669"/>
    <property type="project" value="InterPro"/>
</dbReference>
<dbReference type="Proteomes" id="UP000218899">
    <property type="component" value="Chromosome"/>
</dbReference>
<dbReference type="Pfam" id="PF01368">
    <property type="entry name" value="DHH"/>
    <property type="match status" value="1"/>
</dbReference>
<proteinExistence type="inferred from homology"/>
<dbReference type="FunFam" id="3.90.1640.30:FF:000001">
    <property type="entry name" value="Single-stranded-DNA-specific exonuclease RecJ"/>
    <property type="match status" value="1"/>
</dbReference>
<dbReference type="EMBL" id="AP014936">
    <property type="protein sequence ID" value="BAU48258.1"/>
    <property type="molecule type" value="Genomic_DNA"/>
</dbReference>
<feature type="domain" description="DHHA1" evidence="7">
    <location>
        <begin position="361"/>
        <end position="452"/>
    </location>
</feature>
<gene>
    <name evidence="9" type="ORF">SVA_1701</name>
</gene>
<dbReference type="InterPro" id="IPR051673">
    <property type="entry name" value="SSDNA_exonuclease_RecJ"/>
</dbReference>
<dbReference type="Gene3D" id="3.10.310.30">
    <property type="match status" value="1"/>
</dbReference>
<keyword evidence="4" id="KW-0378">Hydrolase</keyword>
<dbReference type="InterPro" id="IPR003156">
    <property type="entry name" value="DHHA1_dom"/>
</dbReference>
<sequence>MIPRAIRRRPVAPDAVLPTGLHPVLARIYRARNLSSTAELDHSFDSLLSPMALKDIDRAVALLAGTIEDQRRILVVADFDADGATSCALVVRALRSLGAHHVDYVVPNRFEYGYGLTPEIVALAAEREPDLLITVDNGISSVEGVRAARARGIAVLITDHHLPGPELPEADAIINPNQRGCSFPSKNLAGVGVAFYCMLALRARLRANGWFARRGLPEPNLARLLDLVALGTVADLVPLDRNNRILVAQGIARVRSGLGCLGVRALAAVAGRRVDGLTACDLAYAVAPRLNAAGRLTDMALGIECLLADDETRAHDMAVKLDGLNRERRVIEAEMQAQALAALDALRLDAASLPRGLCLHDDSWHQGVIGLVASRLKERLHRPVIAFAPSSDTDLKGSARSIPGLHIRDALDAVAARHPGLIARFGGHAMAAGLTLARAHLDAFRAAFDREVSRLIAEDDLRGHVLTDGELRDEELTLEVAQLLRDGGPWGQGFPEPLFDGSFEVVERRVVGERHVKLRVKQDGGRTFEAIGFHLAPTGEPPGWSRLRAAYRLDVNDYRGTRTLQLVLEHVEPS</sequence>
<dbReference type="Pfam" id="PF17768">
    <property type="entry name" value="RecJ_OB"/>
    <property type="match status" value="1"/>
</dbReference>
<keyword evidence="10" id="KW-1185">Reference proteome</keyword>
<dbReference type="GO" id="GO:0008409">
    <property type="term" value="F:5'-3' exonuclease activity"/>
    <property type="evidence" value="ECO:0007669"/>
    <property type="project" value="InterPro"/>
</dbReference>
<dbReference type="InterPro" id="IPR038763">
    <property type="entry name" value="DHH_sf"/>
</dbReference>
<evidence type="ECO:0000313" key="10">
    <source>
        <dbReference type="Proteomes" id="UP000218899"/>
    </source>
</evidence>
<dbReference type="Pfam" id="PF02272">
    <property type="entry name" value="DHHA1"/>
    <property type="match status" value="1"/>
</dbReference>
<dbReference type="Gene3D" id="3.90.1640.30">
    <property type="match status" value="1"/>
</dbReference>
<evidence type="ECO:0000256" key="1">
    <source>
        <dbReference type="ARBA" id="ARBA00005915"/>
    </source>
</evidence>
<feature type="domain" description="DDH" evidence="6">
    <location>
        <begin position="72"/>
        <end position="232"/>
    </location>
</feature>
<evidence type="ECO:0000259" key="8">
    <source>
        <dbReference type="Pfam" id="PF17768"/>
    </source>
</evidence>
<comment type="similarity">
    <text evidence="1">Belongs to the RecJ family.</text>
</comment>
<evidence type="ECO:0000256" key="5">
    <source>
        <dbReference type="ARBA" id="ARBA00022839"/>
    </source>
</evidence>
<dbReference type="GO" id="GO:0006281">
    <property type="term" value="P:DNA repair"/>
    <property type="evidence" value="ECO:0007669"/>
    <property type="project" value="InterPro"/>
</dbReference>
<keyword evidence="3" id="KW-0540">Nuclease</keyword>
<evidence type="ECO:0000256" key="2">
    <source>
        <dbReference type="ARBA" id="ARBA00019841"/>
    </source>
</evidence>
<evidence type="ECO:0000256" key="4">
    <source>
        <dbReference type="ARBA" id="ARBA00022801"/>
    </source>
</evidence>
<dbReference type="InterPro" id="IPR001667">
    <property type="entry name" value="DDH_dom"/>
</dbReference>
<dbReference type="NCBIfam" id="TIGR00644">
    <property type="entry name" value="recJ"/>
    <property type="match status" value="1"/>
</dbReference>
<evidence type="ECO:0000313" key="9">
    <source>
        <dbReference type="EMBL" id="BAU48258.1"/>
    </source>
</evidence>
<protein>
    <recommendedName>
        <fullName evidence="2">Single-stranded-DNA-specific exonuclease RecJ</fullName>
    </recommendedName>
</protein>
<dbReference type="InterPro" id="IPR004610">
    <property type="entry name" value="RecJ"/>
</dbReference>
<name>A0A1B4V3Z7_9GAMM</name>
<dbReference type="AlphaFoldDB" id="A0A1B4V3Z7"/>
<evidence type="ECO:0000256" key="3">
    <source>
        <dbReference type="ARBA" id="ARBA00022722"/>
    </source>
</evidence>
<organism evidence="9 10">
    <name type="scientific">Sulfurifustis variabilis</name>
    <dbReference type="NCBI Taxonomy" id="1675686"/>
    <lineage>
        <taxon>Bacteria</taxon>
        <taxon>Pseudomonadati</taxon>
        <taxon>Pseudomonadota</taxon>
        <taxon>Gammaproteobacteria</taxon>
        <taxon>Acidiferrobacterales</taxon>
        <taxon>Acidiferrobacteraceae</taxon>
        <taxon>Sulfurifustis</taxon>
    </lineage>
</organism>